<evidence type="ECO:0000256" key="4">
    <source>
        <dbReference type="ARBA" id="ARBA00013673"/>
    </source>
</evidence>
<dbReference type="Pfam" id="PF20260">
    <property type="entry name" value="PUA_4"/>
    <property type="match status" value="1"/>
</dbReference>
<evidence type="ECO:0000256" key="9">
    <source>
        <dbReference type="ARBA" id="ARBA00022691"/>
    </source>
</evidence>
<name>A0A0M2NBV9_9FIRM</name>
<accession>A0A0M2NBV9</accession>
<dbReference type="GO" id="GO:0070042">
    <property type="term" value="F:rRNA (uridine-N3-)-methyltransferase activity"/>
    <property type="evidence" value="ECO:0007669"/>
    <property type="project" value="TreeGrafter"/>
</dbReference>
<comment type="function">
    <text evidence="10 12">Specifically methylates the N3 position of the uracil ring of uridine 1498 (m3U1498) in 16S rRNA. Acts on the fully assembled 30S ribosomal subunit.</text>
</comment>
<dbReference type="GO" id="GO:0070475">
    <property type="term" value="P:rRNA base methylation"/>
    <property type="evidence" value="ECO:0007669"/>
    <property type="project" value="TreeGrafter"/>
</dbReference>
<sequence length="245" mass="26710">MRRFFKEDITGDTVKVSGREAKHIARVLRMQPGDELILFDGSGVDYLCAVSAVGEQEVTVLVKGSSVSKCELPVKITLFQAVIKSDHLDYAVQKCTEAGVDAFVPFLSERCVKRPDAKSAKKLVEKERRIALEAAKQCGRSRIPDVSGLCSFRELVDFVRHTDGLVLLAYENEKQTTIKEVLQQNLRREKGICVIVGPEGGFAEHEVSALVDAGAVACTLGTLIFRAETAGVAAAAMIGYEFMGK</sequence>
<dbReference type="InterPro" id="IPR015947">
    <property type="entry name" value="PUA-like_sf"/>
</dbReference>
<evidence type="ECO:0000256" key="3">
    <source>
        <dbReference type="ARBA" id="ARBA00012328"/>
    </source>
</evidence>
<evidence type="ECO:0000259" key="14">
    <source>
        <dbReference type="Pfam" id="PF20260"/>
    </source>
</evidence>
<dbReference type="EC" id="2.1.1.193" evidence="3 12"/>
<dbReference type="GO" id="GO:0005737">
    <property type="term" value="C:cytoplasm"/>
    <property type="evidence" value="ECO:0007669"/>
    <property type="project" value="UniProtKB-SubCell"/>
</dbReference>
<evidence type="ECO:0000313" key="16">
    <source>
        <dbReference type="Proteomes" id="UP000034076"/>
    </source>
</evidence>
<keyword evidence="7 12" id="KW-0489">Methyltransferase</keyword>
<comment type="catalytic activity">
    <reaction evidence="11 12">
        <text>uridine(1498) in 16S rRNA + S-adenosyl-L-methionine = N(3)-methyluridine(1498) in 16S rRNA + S-adenosyl-L-homocysteine + H(+)</text>
        <dbReference type="Rhea" id="RHEA:42920"/>
        <dbReference type="Rhea" id="RHEA-COMP:10283"/>
        <dbReference type="Rhea" id="RHEA-COMP:10284"/>
        <dbReference type="ChEBI" id="CHEBI:15378"/>
        <dbReference type="ChEBI" id="CHEBI:57856"/>
        <dbReference type="ChEBI" id="CHEBI:59789"/>
        <dbReference type="ChEBI" id="CHEBI:65315"/>
        <dbReference type="ChEBI" id="CHEBI:74502"/>
        <dbReference type="EC" id="2.1.1.193"/>
    </reaction>
</comment>
<dbReference type="PANTHER" id="PTHR30027:SF3">
    <property type="entry name" value="16S RRNA (URACIL(1498)-N(3))-METHYLTRANSFERASE"/>
    <property type="match status" value="1"/>
</dbReference>
<gene>
    <name evidence="15" type="ORF">CHK_2763</name>
</gene>
<dbReference type="InterPro" id="IPR046887">
    <property type="entry name" value="RsmE_PUA-like"/>
</dbReference>
<dbReference type="RefSeq" id="WP_046444560.1">
    <property type="nucleotide sequence ID" value="NZ_LAYJ01000123.1"/>
</dbReference>
<dbReference type="PIRSF" id="PIRSF015601">
    <property type="entry name" value="MTase_slr0722"/>
    <property type="match status" value="1"/>
</dbReference>
<dbReference type="AlphaFoldDB" id="A0A0M2NBV9"/>
<evidence type="ECO:0000256" key="8">
    <source>
        <dbReference type="ARBA" id="ARBA00022679"/>
    </source>
</evidence>
<dbReference type="NCBIfam" id="NF008692">
    <property type="entry name" value="PRK11713.1-5"/>
    <property type="match status" value="1"/>
</dbReference>
<keyword evidence="9 12" id="KW-0949">S-adenosyl-L-methionine</keyword>
<dbReference type="Proteomes" id="UP000034076">
    <property type="component" value="Unassembled WGS sequence"/>
</dbReference>
<evidence type="ECO:0000259" key="13">
    <source>
        <dbReference type="Pfam" id="PF04452"/>
    </source>
</evidence>
<dbReference type="PANTHER" id="PTHR30027">
    <property type="entry name" value="RIBOSOMAL RNA SMALL SUBUNIT METHYLTRANSFERASE E"/>
    <property type="match status" value="1"/>
</dbReference>
<dbReference type="Pfam" id="PF04452">
    <property type="entry name" value="Methyltrans_RNA"/>
    <property type="match status" value="1"/>
</dbReference>
<dbReference type="CDD" id="cd18084">
    <property type="entry name" value="RsmE-like"/>
    <property type="match status" value="1"/>
</dbReference>
<dbReference type="InterPro" id="IPR006700">
    <property type="entry name" value="RsmE"/>
</dbReference>
<comment type="similarity">
    <text evidence="2 12">Belongs to the RNA methyltransferase RsmE family.</text>
</comment>
<feature type="domain" description="Ribosomal RNA small subunit methyltransferase E methyltransferase" evidence="13">
    <location>
        <begin position="71"/>
        <end position="238"/>
    </location>
</feature>
<dbReference type="InterPro" id="IPR046886">
    <property type="entry name" value="RsmE_MTase_dom"/>
</dbReference>
<dbReference type="OrthoDB" id="9815641at2"/>
<dbReference type="InterPro" id="IPR029026">
    <property type="entry name" value="tRNA_m1G_MTases_N"/>
</dbReference>
<dbReference type="SUPFAM" id="SSF75217">
    <property type="entry name" value="alpha/beta knot"/>
    <property type="match status" value="1"/>
</dbReference>
<evidence type="ECO:0000256" key="11">
    <source>
        <dbReference type="ARBA" id="ARBA00047944"/>
    </source>
</evidence>
<comment type="caution">
    <text evidence="15">The sequence shown here is derived from an EMBL/GenBank/DDBJ whole genome shotgun (WGS) entry which is preliminary data.</text>
</comment>
<protein>
    <recommendedName>
        <fullName evidence="4 12">Ribosomal RNA small subunit methyltransferase E</fullName>
        <ecNumber evidence="3 12">2.1.1.193</ecNumber>
    </recommendedName>
</protein>
<reference evidence="15 16" key="1">
    <citation type="submission" date="2015-04" db="EMBL/GenBank/DDBJ databases">
        <title>Draft genome sequence of bacteremic isolate Catabacter hongkongensis type strain HKU16T.</title>
        <authorList>
            <person name="Lau S.K."/>
            <person name="Teng J.L."/>
            <person name="Huang Y."/>
            <person name="Curreem S.O."/>
            <person name="Tsui S.K."/>
            <person name="Woo P.C."/>
        </authorList>
    </citation>
    <scope>NUCLEOTIDE SEQUENCE [LARGE SCALE GENOMIC DNA]</scope>
    <source>
        <strain evidence="15 16">HKU16</strain>
    </source>
</reference>
<dbReference type="STRING" id="270498.CHK_2763"/>
<dbReference type="SUPFAM" id="SSF88697">
    <property type="entry name" value="PUA domain-like"/>
    <property type="match status" value="1"/>
</dbReference>
<keyword evidence="5 12" id="KW-0963">Cytoplasm</keyword>
<evidence type="ECO:0000256" key="7">
    <source>
        <dbReference type="ARBA" id="ARBA00022603"/>
    </source>
</evidence>
<evidence type="ECO:0000256" key="6">
    <source>
        <dbReference type="ARBA" id="ARBA00022552"/>
    </source>
</evidence>
<evidence type="ECO:0000256" key="10">
    <source>
        <dbReference type="ARBA" id="ARBA00025699"/>
    </source>
</evidence>
<keyword evidence="16" id="KW-1185">Reference proteome</keyword>
<evidence type="ECO:0000256" key="1">
    <source>
        <dbReference type="ARBA" id="ARBA00004496"/>
    </source>
</evidence>
<keyword evidence="6 12" id="KW-0698">rRNA processing</keyword>
<dbReference type="Gene3D" id="3.40.1280.10">
    <property type="match status" value="1"/>
</dbReference>
<dbReference type="EMBL" id="LAYJ01000123">
    <property type="protein sequence ID" value="KKI49743.1"/>
    <property type="molecule type" value="Genomic_DNA"/>
</dbReference>
<evidence type="ECO:0000256" key="12">
    <source>
        <dbReference type="PIRNR" id="PIRNR015601"/>
    </source>
</evidence>
<dbReference type="NCBIfam" id="TIGR00046">
    <property type="entry name" value="RsmE family RNA methyltransferase"/>
    <property type="match status" value="1"/>
</dbReference>
<dbReference type="PATRIC" id="fig|270498.16.peg.2304"/>
<comment type="subcellular location">
    <subcellularLocation>
        <location evidence="1 12">Cytoplasm</location>
    </subcellularLocation>
</comment>
<evidence type="ECO:0000256" key="5">
    <source>
        <dbReference type="ARBA" id="ARBA00022490"/>
    </source>
</evidence>
<feature type="domain" description="Ribosomal RNA small subunit methyltransferase E PUA-like" evidence="14">
    <location>
        <begin position="17"/>
        <end position="62"/>
    </location>
</feature>
<evidence type="ECO:0000256" key="2">
    <source>
        <dbReference type="ARBA" id="ARBA00005528"/>
    </source>
</evidence>
<keyword evidence="8 12" id="KW-0808">Transferase</keyword>
<organism evidence="15 16">
    <name type="scientific">Christensenella hongkongensis</name>
    <dbReference type="NCBI Taxonomy" id="270498"/>
    <lineage>
        <taxon>Bacteria</taxon>
        <taxon>Bacillati</taxon>
        <taxon>Bacillota</taxon>
        <taxon>Clostridia</taxon>
        <taxon>Christensenellales</taxon>
        <taxon>Christensenellaceae</taxon>
        <taxon>Christensenella</taxon>
    </lineage>
</organism>
<proteinExistence type="inferred from homology"/>
<evidence type="ECO:0000313" key="15">
    <source>
        <dbReference type="EMBL" id="KKI49743.1"/>
    </source>
</evidence>
<dbReference type="InterPro" id="IPR029028">
    <property type="entry name" value="Alpha/beta_knot_MTases"/>
</dbReference>